<feature type="binding site" evidence="7">
    <location>
        <position position="227"/>
    </location>
    <ligand>
        <name>Cu cation</name>
        <dbReference type="ChEBI" id="CHEBI:23378"/>
    </ligand>
</feature>
<accession>M0L7P1</accession>
<feature type="compositionally biased region" description="Low complexity" evidence="8">
    <location>
        <begin position="12"/>
        <end position="41"/>
    </location>
</feature>
<feature type="binding site" evidence="7">
    <location>
        <position position="266"/>
    </location>
    <ligand>
        <name>Cu cation</name>
        <dbReference type="ChEBI" id="CHEBI:23378"/>
    </ligand>
</feature>
<dbReference type="PRINTS" id="PR00157">
    <property type="entry name" value="PLASTOCYANIN"/>
</dbReference>
<organism evidence="10 11">
    <name type="scientific">Haloarcula japonica (strain ATCC 49778 / DSM 6131 / JCM 7785 / NBRC 101032 / NCIMB 13157 / TR-1)</name>
    <dbReference type="NCBI Taxonomy" id="1227453"/>
    <lineage>
        <taxon>Archaea</taxon>
        <taxon>Methanobacteriati</taxon>
        <taxon>Methanobacteriota</taxon>
        <taxon>Stenosarchaea group</taxon>
        <taxon>Halobacteria</taxon>
        <taxon>Halobacteriales</taxon>
        <taxon>Haloarculaceae</taxon>
        <taxon>Haloarcula</taxon>
    </lineage>
</organism>
<dbReference type="GO" id="GO:0005507">
    <property type="term" value="F:copper ion binding"/>
    <property type="evidence" value="ECO:0007669"/>
    <property type="project" value="InterPro"/>
</dbReference>
<evidence type="ECO:0000256" key="6">
    <source>
        <dbReference type="ARBA" id="ARBA00023136"/>
    </source>
</evidence>
<keyword evidence="5 7" id="KW-0186">Copper</keyword>
<gene>
    <name evidence="10" type="ORF">C444_12547</name>
</gene>
<dbReference type="InterPro" id="IPR000923">
    <property type="entry name" value="BlueCu_1"/>
</dbReference>
<feature type="region of interest" description="Disordered" evidence="8">
    <location>
        <begin position="1"/>
        <end position="66"/>
    </location>
</feature>
<keyword evidence="11" id="KW-1185">Reference proteome</keyword>
<dbReference type="EMBL" id="AOLY01000037">
    <property type="protein sequence ID" value="EMA29627.1"/>
    <property type="molecule type" value="Genomic_DNA"/>
</dbReference>
<dbReference type="Proteomes" id="UP000011524">
    <property type="component" value="Unassembled WGS sequence"/>
</dbReference>
<dbReference type="STRING" id="1227453.C444_12547"/>
<evidence type="ECO:0000256" key="1">
    <source>
        <dbReference type="ARBA" id="ARBA00004370"/>
    </source>
</evidence>
<keyword evidence="4" id="KW-0249">Electron transport</keyword>
<dbReference type="AlphaFoldDB" id="M0L7P1"/>
<proteinExistence type="predicted"/>
<evidence type="ECO:0000256" key="5">
    <source>
        <dbReference type="ARBA" id="ARBA00023008"/>
    </source>
</evidence>
<feature type="binding site" evidence="7">
    <location>
        <position position="271"/>
    </location>
    <ligand>
        <name>Cu cation</name>
        <dbReference type="ChEBI" id="CHEBI:23378"/>
    </ligand>
</feature>
<evidence type="ECO:0000256" key="4">
    <source>
        <dbReference type="ARBA" id="ARBA00022982"/>
    </source>
</evidence>
<keyword evidence="6" id="KW-0472">Membrane</keyword>
<dbReference type="PANTHER" id="PTHR34192">
    <property type="entry name" value="PLASTOCYANIN MAJOR ISOFORM, CHLOROPLASTIC-RELATED"/>
    <property type="match status" value="1"/>
</dbReference>
<comment type="subcellular location">
    <subcellularLocation>
        <location evidence="1">Membrane</location>
    </subcellularLocation>
</comment>
<dbReference type="Gene3D" id="2.60.40.420">
    <property type="entry name" value="Cupredoxins - blue copper proteins"/>
    <property type="match status" value="2"/>
</dbReference>
<reference evidence="10 11" key="1">
    <citation type="journal article" date="2014" name="PLoS Genet.">
        <title>Phylogenetically driven sequencing of extremely halophilic archaea reveals strategies for static and dynamic osmo-response.</title>
        <authorList>
            <person name="Becker E.A."/>
            <person name="Seitzer P.M."/>
            <person name="Tritt A."/>
            <person name="Larsen D."/>
            <person name="Krusor M."/>
            <person name="Yao A.I."/>
            <person name="Wu D."/>
            <person name="Madern D."/>
            <person name="Eisen J.A."/>
            <person name="Darling A.E."/>
            <person name="Facciotti M.T."/>
        </authorList>
    </citation>
    <scope>NUCLEOTIDE SEQUENCE [LARGE SCALE GENOMIC DNA]</scope>
    <source>
        <strain evidence="11">ATCC 49778 / DSM 6131 / JCM 7785 / NBRC 101032 / NCIMB 13157 / TR-1</strain>
    </source>
</reference>
<feature type="domain" description="Blue (type 1) copper" evidence="9">
    <location>
        <begin position="194"/>
        <end position="278"/>
    </location>
</feature>
<dbReference type="PANTHER" id="PTHR34192:SF10">
    <property type="entry name" value="PLASTOCYANIN MAJOR ISOFORM, CHLOROPLASTIC-RELATED"/>
    <property type="match status" value="1"/>
</dbReference>
<dbReference type="GO" id="GO:0009055">
    <property type="term" value="F:electron transfer activity"/>
    <property type="evidence" value="ECO:0007669"/>
    <property type="project" value="InterPro"/>
</dbReference>
<dbReference type="InterPro" id="IPR008972">
    <property type="entry name" value="Cupredoxin"/>
</dbReference>
<evidence type="ECO:0000256" key="7">
    <source>
        <dbReference type="PIRSR" id="PIRSR602387-1"/>
    </source>
</evidence>
<sequence length="278" mass="29467">MTALAATAGCVSSGSSSEPAAETATPTETATSTETPESTPESLDDWLDDANGYDGEPRRLGPQTRPTVMVGEEMDGGLAFDPPVIEVPPGTLVRWDWTGHGGQQNVVALDGPFDSGRTNAQPGTGYRYFFEETGEYRYVSEPHRDDGMKGAIIVKEPPSSGNTKVDEWLAAASNFDGTIVDRTDTDTATVTAGAEGNGGKFAFDPPAVEISTETTVRWEWTGHGGPHNVVSKGDGPLGSELVVEEGSSYEHTFEETGTYLYSCKPHKGLGMRGAIVVE</sequence>
<dbReference type="InterPro" id="IPR002387">
    <property type="entry name" value="Plastocyanin"/>
</dbReference>
<comment type="caution">
    <text evidence="10">The sequence shown here is derived from an EMBL/GenBank/DDBJ whole genome shotgun (WGS) entry which is preliminary data.</text>
</comment>
<protein>
    <submittedName>
        <fullName evidence="10">Halocyanin-like protein</fullName>
    </submittedName>
</protein>
<keyword evidence="2" id="KW-0813">Transport</keyword>
<evidence type="ECO:0000313" key="10">
    <source>
        <dbReference type="EMBL" id="EMA29627.1"/>
    </source>
</evidence>
<dbReference type="GO" id="GO:0016020">
    <property type="term" value="C:membrane"/>
    <property type="evidence" value="ECO:0007669"/>
    <property type="project" value="UniProtKB-SubCell"/>
</dbReference>
<keyword evidence="3 7" id="KW-0479">Metal-binding</keyword>
<evidence type="ECO:0000259" key="9">
    <source>
        <dbReference type="Pfam" id="PF00127"/>
    </source>
</evidence>
<evidence type="ECO:0000256" key="2">
    <source>
        <dbReference type="ARBA" id="ARBA00022448"/>
    </source>
</evidence>
<evidence type="ECO:0000313" key="11">
    <source>
        <dbReference type="Proteomes" id="UP000011524"/>
    </source>
</evidence>
<feature type="domain" description="Blue (type 1) copper" evidence="9">
    <location>
        <begin position="74"/>
        <end position="155"/>
    </location>
</feature>
<dbReference type="PATRIC" id="fig|1227453.3.peg.2470"/>
<comment type="cofactor">
    <cofactor evidence="7">
        <name>Cu(2+)</name>
        <dbReference type="ChEBI" id="CHEBI:29036"/>
    </cofactor>
    <text evidence="7">The crystal structure with reduced Cu(1+) has also been determined.</text>
</comment>
<dbReference type="NCBIfam" id="TIGR03102">
    <property type="entry name" value="halo_cynanin"/>
    <property type="match status" value="2"/>
</dbReference>
<dbReference type="CDD" id="cd04220">
    <property type="entry name" value="Halocyanin"/>
    <property type="match status" value="2"/>
</dbReference>
<dbReference type="Pfam" id="PF00127">
    <property type="entry name" value="Copper-bind"/>
    <property type="match status" value="2"/>
</dbReference>
<feature type="binding site" evidence="7">
    <location>
        <position position="263"/>
    </location>
    <ligand>
        <name>Cu cation</name>
        <dbReference type="ChEBI" id="CHEBI:23378"/>
    </ligand>
</feature>
<dbReference type="eggNOG" id="arCOG02921">
    <property type="taxonomic scope" value="Archaea"/>
</dbReference>
<name>M0L7P1_HALJT</name>
<evidence type="ECO:0000256" key="3">
    <source>
        <dbReference type="ARBA" id="ARBA00022723"/>
    </source>
</evidence>
<evidence type="ECO:0000256" key="8">
    <source>
        <dbReference type="SAM" id="MobiDB-lite"/>
    </source>
</evidence>
<dbReference type="SUPFAM" id="SSF49503">
    <property type="entry name" value="Cupredoxins"/>
    <property type="match status" value="2"/>
</dbReference>
<dbReference type="InterPro" id="IPR017533">
    <property type="entry name" value="Halocyanin"/>
</dbReference>